<accession>A0ABV6URK3</accession>
<organism evidence="4 5">
    <name type="scientific">Streptacidiphilus cavernicola</name>
    <dbReference type="NCBI Taxonomy" id="3342716"/>
    <lineage>
        <taxon>Bacteria</taxon>
        <taxon>Bacillati</taxon>
        <taxon>Actinomycetota</taxon>
        <taxon>Actinomycetes</taxon>
        <taxon>Kitasatosporales</taxon>
        <taxon>Streptomycetaceae</taxon>
        <taxon>Streptacidiphilus</taxon>
    </lineage>
</organism>
<gene>
    <name evidence="4" type="ORF">ACEZDJ_22645</name>
</gene>
<dbReference type="CDD" id="cd02440">
    <property type="entry name" value="AdoMet_MTases"/>
    <property type="match status" value="1"/>
</dbReference>
<protein>
    <submittedName>
        <fullName evidence="4">O-methyltransferase</fullName>
        <ecNumber evidence="4">2.1.1.-</ecNumber>
    </submittedName>
</protein>
<dbReference type="Proteomes" id="UP001592528">
    <property type="component" value="Unassembled WGS sequence"/>
</dbReference>
<dbReference type="Pfam" id="PF01596">
    <property type="entry name" value="Methyltransf_3"/>
    <property type="match status" value="1"/>
</dbReference>
<keyword evidence="3" id="KW-0949">S-adenosyl-L-methionine</keyword>
<dbReference type="EMBL" id="JBHEZZ010000013">
    <property type="protein sequence ID" value="MFC1404094.1"/>
    <property type="molecule type" value="Genomic_DNA"/>
</dbReference>
<dbReference type="RefSeq" id="WP_030256177.1">
    <property type="nucleotide sequence ID" value="NZ_JBHEZZ010000013.1"/>
</dbReference>
<name>A0ABV6URK3_9ACTN</name>
<keyword evidence="5" id="KW-1185">Reference proteome</keyword>
<dbReference type="InterPro" id="IPR029063">
    <property type="entry name" value="SAM-dependent_MTases_sf"/>
</dbReference>
<dbReference type="PROSITE" id="PS51682">
    <property type="entry name" value="SAM_OMT_I"/>
    <property type="match status" value="1"/>
</dbReference>
<evidence type="ECO:0000313" key="4">
    <source>
        <dbReference type="EMBL" id="MFC1404094.1"/>
    </source>
</evidence>
<keyword evidence="2 4" id="KW-0808">Transferase</keyword>
<dbReference type="InterPro" id="IPR002935">
    <property type="entry name" value="SAM_O-MeTrfase"/>
</dbReference>
<reference evidence="4 5" key="1">
    <citation type="submission" date="2024-09" db="EMBL/GenBank/DDBJ databases">
        <authorList>
            <person name="Lee S.D."/>
        </authorList>
    </citation>
    <scope>NUCLEOTIDE SEQUENCE [LARGE SCALE GENOMIC DNA]</scope>
    <source>
        <strain evidence="4 5">N1-5</strain>
    </source>
</reference>
<proteinExistence type="predicted"/>
<dbReference type="GO" id="GO:0008168">
    <property type="term" value="F:methyltransferase activity"/>
    <property type="evidence" value="ECO:0007669"/>
    <property type="project" value="UniProtKB-KW"/>
</dbReference>
<sequence length="227" mass="23969">MSADATDQRTWQHVDSYIDRTLGLGDPVLDAALKASDAAGLPQIAVSASQGEFLNLLARLVGARRILEIGTLGGYSTICLARALPADGRLVTLEFDPRHAEVATANIAAAGLADRVEVRVGPALESLPLLQREQPEPFDLVFIDADKVNSGNYLRWALELGRPGTLVVVDNVVREGHLADVGSADPAIRGSQEAVELIAAEPRLRGTVLQTVGGKGYDGFALALVGE</sequence>
<evidence type="ECO:0000256" key="3">
    <source>
        <dbReference type="ARBA" id="ARBA00022691"/>
    </source>
</evidence>
<comment type="caution">
    <text evidence="4">The sequence shown here is derived from an EMBL/GenBank/DDBJ whole genome shotgun (WGS) entry which is preliminary data.</text>
</comment>
<dbReference type="GO" id="GO:0032259">
    <property type="term" value="P:methylation"/>
    <property type="evidence" value="ECO:0007669"/>
    <property type="project" value="UniProtKB-KW"/>
</dbReference>
<dbReference type="PANTHER" id="PTHR10509:SF14">
    <property type="entry name" value="CAFFEOYL-COA O-METHYLTRANSFERASE 3-RELATED"/>
    <property type="match status" value="1"/>
</dbReference>
<dbReference type="PANTHER" id="PTHR10509">
    <property type="entry name" value="O-METHYLTRANSFERASE-RELATED"/>
    <property type="match status" value="1"/>
</dbReference>
<evidence type="ECO:0000256" key="1">
    <source>
        <dbReference type="ARBA" id="ARBA00022603"/>
    </source>
</evidence>
<keyword evidence="1 4" id="KW-0489">Methyltransferase</keyword>
<dbReference type="SUPFAM" id="SSF53335">
    <property type="entry name" value="S-adenosyl-L-methionine-dependent methyltransferases"/>
    <property type="match status" value="1"/>
</dbReference>
<evidence type="ECO:0000313" key="5">
    <source>
        <dbReference type="Proteomes" id="UP001592528"/>
    </source>
</evidence>
<dbReference type="Gene3D" id="3.40.50.150">
    <property type="entry name" value="Vaccinia Virus protein VP39"/>
    <property type="match status" value="1"/>
</dbReference>
<evidence type="ECO:0000256" key="2">
    <source>
        <dbReference type="ARBA" id="ARBA00022679"/>
    </source>
</evidence>
<dbReference type="EC" id="2.1.1.-" evidence="4"/>
<dbReference type="InterPro" id="IPR050362">
    <property type="entry name" value="Cation-dep_OMT"/>
</dbReference>